<comment type="caution">
    <text evidence="2">The sequence shown here is derived from an EMBL/GenBank/DDBJ whole genome shotgun (WGS) entry which is preliminary data.</text>
</comment>
<dbReference type="OrthoDB" id="6106351at2"/>
<gene>
    <name evidence="2" type="ORF">C8D85_0949</name>
</gene>
<reference evidence="2 3" key="1">
    <citation type="submission" date="2019-03" db="EMBL/GenBank/DDBJ databases">
        <title>Genomic Encyclopedia of Type Strains, Phase IV (KMG-IV): sequencing the most valuable type-strain genomes for metagenomic binning, comparative biology and taxonomic classification.</title>
        <authorList>
            <person name="Goeker M."/>
        </authorList>
    </citation>
    <scope>NUCLEOTIDE SEQUENCE [LARGE SCALE GENOMIC DNA]</scope>
    <source>
        <strain evidence="2 3">DSM 5604</strain>
    </source>
</reference>
<evidence type="ECO:0000256" key="1">
    <source>
        <dbReference type="SAM" id="Phobius"/>
    </source>
</evidence>
<sequence>MQAPIELPNKAYLLPNAIPNWPPAWWFWLALFALFMILALMVFLGIRHHQQRAYRREAIQQLQDWHELSDQELAEHCLLLIRRCLKTEGHNTLISLPTAKLLPFLDSQIRSRKYAFQHLSEELIELPYRPAGQLSVEKRQNLIATTKFWIRRHRA</sequence>
<name>A0A4R6XEA5_9GAMM</name>
<dbReference type="Pfam" id="PF14316">
    <property type="entry name" value="DUF4381"/>
    <property type="match status" value="1"/>
</dbReference>
<proteinExistence type="predicted"/>
<keyword evidence="1" id="KW-0812">Transmembrane</keyword>
<evidence type="ECO:0000313" key="2">
    <source>
        <dbReference type="EMBL" id="TDR15577.1"/>
    </source>
</evidence>
<keyword evidence="1" id="KW-1133">Transmembrane helix</keyword>
<keyword evidence="3" id="KW-1185">Reference proteome</keyword>
<dbReference type="RefSeq" id="WP_133560181.1">
    <property type="nucleotide sequence ID" value="NZ_SNZA01000001.1"/>
</dbReference>
<organism evidence="2 3">
    <name type="scientific">Marinomonas communis</name>
    <dbReference type="NCBI Taxonomy" id="28254"/>
    <lineage>
        <taxon>Bacteria</taxon>
        <taxon>Pseudomonadati</taxon>
        <taxon>Pseudomonadota</taxon>
        <taxon>Gammaproteobacteria</taxon>
        <taxon>Oceanospirillales</taxon>
        <taxon>Oceanospirillaceae</taxon>
        <taxon>Marinomonas</taxon>
    </lineage>
</organism>
<dbReference type="EMBL" id="SNZA01000001">
    <property type="protein sequence ID" value="TDR15577.1"/>
    <property type="molecule type" value="Genomic_DNA"/>
</dbReference>
<dbReference type="InterPro" id="IPR025489">
    <property type="entry name" value="DUF4381"/>
</dbReference>
<dbReference type="AlphaFoldDB" id="A0A4R6XEA5"/>
<feature type="transmembrane region" description="Helical" evidence="1">
    <location>
        <begin position="25"/>
        <end position="46"/>
    </location>
</feature>
<accession>A0A4R6XEA5</accession>
<protein>
    <submittedName>
        <fullName evidence="2">Uncharacterized protein DUF4381</fullName>
    </submittedName>
</protein>
<evidence type="ECO:0000313" key="3">
    <source>
        <dbReference type="Proteomes" id="UP000295729"/>
    </source>
</evidence>
<dbReference type="Proteomes" id="UP000295729">
    <property type="component" value="Unassembled WGS sequence"/>
</dbReference>
<keyword evidence="1" id="KW-0472">Membrane</keyword>